<dbReference type="SUPFAM" id="SSF48256">
    <property type="entry name" value="Citrate synthase"/>
    <property type="match status" value="1"/>
</dbReference>
<dbReference type="InterPro" id="IPR002020">
    <property type="entry name" value="Citrate_synthase"/>
</dbReference>
<dbReference type="OrthoDB" id="9786046at2"/>
<dbReference type="Gene3D" id="1.10.230.10">
    <property type="entry name" value="Cytochrome P450-Terp, domain 2"/>
    <property type="match status" value="1"/>
</dbReference>
<dbReference type="CDD" id="cd06102">
    <property type="entry name" value="citrate_synt_like_2"/>
    <property type="match status" value="1"/>
</dbReference>
<protein>
    <recommendedName>
        <fullName evidence="3">citrate synthase (unknown stereospecificity)</fullName>
        <ecNumber evidence="3">2.3.3.16</ecNumber>
    </recommendedName>
</protein>
<dbReference type="PANTHER" id="PTHR11739">
    <property type="entry name" value="CITRATE SYNTHASE"/>
    <property type="match status" value="1"/>
</dbReference>
<sequence>MTEWIDRETVLQRLGVKPQTLYAYVSRGRIDMRPDPQDHRRSLYRAEDVAGLASRRARARRPAAIAESLMAWGEPSVPTAISTVHHGALYYRGRNLAALDMTAEAVAALLWQAPRPVAFAEGTPGDPFQTLAGMVAHSQPMLGRGPERLCEDAAQVVGRLAPGDGPLHLRLARGWGAGAAADRIRQALVAMADHDLNASTFATRVAASTGGGLAASLLAGLCTLSGPRHGGACPALMALLGDAARDGAGAAVRAWLNRDALLPGFGHPLYPHGDQRAAIMLEGLEPDPAMAALRDQVAADTGQLPNCDFALVAIARACGLPPEAPFTLFMLGRSLGWCAHAMEQVLMGGLIRPRGRYVGPALD</sequence>
<evidence type="ECO:0000256" key="1">
    <source>
        <dbReference type="ARBA" id="ARBA00004751"/>
    </source>
</evidence>
<accession>A0A437MPS2</accession>
<comment type="pathway">
    <text evidence="1">Carbohydrate metabolism; tricarboxylic acid cycle; isocitrate from oxaloacetate: step 1/2.</text>
</comment>
<evidence type="ECO:0000256" key="4">
    <source>
        <dbReference type="ARBA" id="ARBA00022679"/>
    </source>
</evidence>
<evidence type="ECO:0000313" key="6">
    <source>
        <dbReference type="Proteomes" id="UP000282957"/>
    </source>
</evidence>
<dbReference type="Gene3D" id="1.10.580.10">
    <property type="entry name" value="Citrate Synthase, domain 1"/>
    <property type="match status" value="1"/>
</dbReference>
<evidence type="ECO:0000256" key="3">
    <source>
        <dbReference type="ARBA" id="ARBA00012972"/>
    </source>
</evidence>
<dbReference type="Proteomes" id="UP000282957">
    <property type="component" value="Unassembled WGS sequence"/>
</dbReference>
<dbReference type="GO" id="GO:0005829">
    <property type="term" value="C:cytosol"/>
    <property type="evidence" value="ECO:0007669"/>
    <property type="project" value="TreeGrafter"/>
</dbReference>
<keyword evidence="6" id="KW-1185">Reference proteome</keyword>
<dbReference type="AlphaFoldDB" id="A0A437MPS2"/>
<dbReference type="PANTHER" id="PTHR11739:SF4">
    <property type="entry name" value="CITRATE SYNTHASE, PEROXISOMAL"/>
    <property type="match status" value="1"/>
</dbReference>
<dbReference type="GO" id="GO:0006099">
    <property type="term" value="P:tricarboxylic acid cycle"/>
    <property type="evidence" value="ECO:0007669"/>
    <property type="project" value="UniProtKB-UniPathway"/>
</dbReference>
<dbReference type="EC" id="2.3.3.16" evidence="3"/>
<name>A0A437MPS2_9PROT</name>
<dbReference type="RefSeq" id="WP_127786510.1">
    <property type="nucleotide sequence ID" value="NZ_SACL01000001.1"/>
</dbReference>
<comment type="similarity">
    <text evidence="2">Belongs to the citrate synthase family.</text>
</comment>
<evidence type="ECO:0000313" key="5">
    <source>
        <dbReference type="EMBL" id="RVT99615.1"/>
    </source>
</evidence>
<dbReference type="InterPro" id="IPR016143">
    <property type="entry name" value="Citrate_synth-like_sm_a-sub"/>
</dbReference>
<dbReference type="GO" id="GO:0005975">
    <property type="term" value="P:carbohydrate metabolic process"/>
    <property type="evidence" value="ECO:0007669"/>
    <property type="project" value="TreeGrafter"/>
</dbReference>
<evidence type="ECO:0000256" key="2">
    <source>
        <dbReference type="ARBA" id="ARBA00010566"/>
    </source>
</evidence>
<reference evidence="5 6" key="1">
    <citation type="submission" date="2019-01" db="EMBL/GenBank/DDBJ databases">
        <authorList>
            <person name="Chen W.-M."/>
        </authorList>
    </citation>
    <scope>NUCLEOTIDE SEQUENCE [LARGE SCALE GENOMIC DNA]</scope>
    <source>
        <strain evidence="5 6">CCP-6</strain>
    </source>
</reference>
<dbReference type="EMBL" id="SACL01000001">
    <property type="protein sequence ID" value="RVT99615.1"/>
    <property type="molecule type" value="Genomic_DNA"/>
</dbReference>
<dbReference type="InterPro" id="IPR016142">
    <property type="entry name" value="Citrate_synth-like_lrg_a-sub"/>
</dbReference>
<comment type="caution">
    <text evidence="5">The sequence shown here is derived from an EMBL/GenBank/DDBJ whole genome shotgun (WGS) entry which is preliminary data.</text>
</comment>
<proteinExistence type="inferred from homology"/>
<gene>
    <name evidence="5" type="ORF">EOD42_05925</name>
</gene>
<dbReference type="GO" id="GO:0036440">
    <property type="term" value="F:citrate synthase activity"/>
    <property type="evidence" value="ECO:0007669"/>
    <property type="project" value="UniProtKB-EC"/>
</dbReference>
<organism evidence="5 6">
    <name type="scientific">Rhodovarius crocodyli</name>
    <dbReference type="NCBI Taxonomy" id="1979269"/>
    <lineage>
        <taxon>Bacteria</taxon>
        <taxon>Pseudomonadati</taxon>
        <taxon>Pseudomonadota</taxon>
        <taxon>Alphaproteobacteria</taxon>
        <taxon>Acetobacterales</taxon>
        <taxon>Roseomonadaceae</taxon>
        <taxon>Rhodovarius</taxon>
    </lineage>
</organism>
<dbReference type="Pfam" id="PF00285">
    <property type="entry name" value="Citrate_synt"/>
    <property type="match status" value="1"/>
</dbReference>
<dbReference type="UniPathway" id="UPA00223">
    <property type="reaction ID" value="UER00717"/>
</dbReference>
<dbReference type="PRINTS" id="PR00143">
    <property type="entry name" value="CITRTSNTHASE"/>
</dbReference>
<dbReference type="InterPro" id="IPR036969">
    <property type="entry name" value="Citrate_synthase_sf"/>
</dbReference>
<keyword evidence="4" id="KW-0808">Transferase</keyword>